<evidence type="ECO:0008006" key="6">
    <source>
        <dbReference type="Google" id="ProtNLM"/>
    </source>
</evidence>
<keyword evidence="1" id="KW-0521">NADP</keyword>
<feature type="region of interest" description="Disordered" evidence="3">
    <location>
        <begin position="1"/>
        <end position="31"/>
    </location>
</feature>
<dbReference type="Proteomes" id="UP000279259">
    <property type="component" value="Unassembled WGS sequence"/>
</dbReference>
<keyword evidence="5" id="KW-1185">Reference proteome</keyword>
<dbReference type="InterPro" id="IPR051609">
    <property type="entry name" value="NmrA/Isoflavone_reductase-like"/>
</dbReference>
<dbReference type="InterPro" id="IPR036291">
    <property type="entry name" value="NAD(P)-bd_dom_sf"/>
</dbReference>
<dbReference type="SUPFAM" id="SSF51735">
    <property type="entry name" value="NAD(P)-binding Rossmann-fold domains"/>
    <property type="match status" value="1"/>
</dbReference>
<evidence type="ECO:0000256" key="1">
    <source>
        <dbReference type="ARBA" id="ARBA00022857"/>
    </source>
</evidence>
<keyword evidence="2" id="KW-0560">Oxidoreductase</keyword>
<accession>A0A427YGV1</accession>
<comment type="caution">
    <text evidence="4">The sequence shown here is derived from an EMBL/GenBank/DDBJ whole genome shotgun (WGS) entry which is preliminary data.</text>
</comment>
<dbReference type="Gene3D" id="3.40.50.720">
    <property type="entry name" value="NAD(P)-binding Rossmann-like Domain"/>
    <property type="match status" value="1"/>
</dbReference>
<gene>
    <name evidence="4" type="ORF">EHS25_001587</name>
</gene>
<dbReference type="EMBL" id="RSCD01000011">
    <property type="protein sequence ID" value="RSH90253.1"/>
    <property type="molecule type" value="Genomic_DNA"/>
</dbReference>
<evidence type="ECO:0000313" key="5">
    <source>
        <dbReference type="Proteomes" id="UP000279259"/>
    </source>
</evidence>
<proteinExistence type="predicted"/>
<sequence length="330" mass="36516">MSGSDHSDAHADITELDGSNGTRNSHSNSASDCEGFSFVGSPPNTIPHAIRSRMLTVALVNHNGRLGRAIYAALLPLVQHFRIALVVLHRPDSDISSIPPEVETRALDLDRGDLAHVRTAVQGIHVVISALPLQAISSQKILVEALTSHPTLLTFIPSDFAPPWQAETENDDDEDVHNDEDEDVPHRFYRPHHPQLQFLVAKERIAQMARARGVPLTIVRSGVFVHRFLGSRSWGIDVRANRMAVYDGAMSKEWPLTTIEYLAASLCQLLSHPSKLPNRTFTSIQFLPTGDDLARILSALHGRAPKLEAFTDAEYTRDLDRGSTRYSPPR</sequence>
<evidence type="ECO:0000256" key="2">
    <source>
        <dbReference type="ARBA" id="ARBA00023002"/>
    </source>
</evidence>
<dbReference type="PANTHER" id="PTHR47706">
    <property type="entry name" value="NMRA-LIKE FAMILY PROTEIN"/>
    <property type="match status" value="1"/>
</dbReference>
<evidence type="ECO:0000256" key="3">
    <source>
        <dbReference type="SAM" id="MobiDB-lite"/>
    </source>
</evidence>
<name>A0A427YGV1_9TREE</name>
<reference evidence="4 5" key="1">
    <citation type="submission" date="2018-11" db="EMBL/GenBank/DDBJ databases">
        <title>Genome sequence of Saitozyma podzolica DSM 27192.</title>
        <authorList>
            <person name="Aliyu H."/>
            <person name="Gorte O."/>
            <person name="Ochsenreither K."/>
        </authorList>
    </citation>
    <scope>NUCLEOTIDE SEQUENCE [LARGE SCALE GENOMIC DNA]</scope>
    <source>
        <strain evidence="4 5">DSM 27192</strain>
    </source>
</reference>
<organism evidence="4 5">
    <name type="scientific">Saitozyma podzolica</name>
    <dbReference type="NCBI Taxonomy" id="1890683"/>
    <lineage>
        <taxon>Eukaryota</taxon>
        <taxon>Fungi</taxon>
        <taxon>Dikarya</taxon>
        <taxon>Basidiomycota</taxon>
        <taxon>Agaricomycotina</taxon>
        <taxon>Tremellomycetes</taxon>
        <taxon>Tremellales</taxon>
        <taxon>Trimorphomycetaceae</taxon>
        <taxon>Saitozyma</taxon>
    </lineage>
</organism>
<dbReference type="GO" id="GO:0016491">
    <property type="term" value="F:oxidoreductase activity"/>
    <property type="evidence" value="ECO:0007669"/>
    <property type="project" value="UniProtKB-KW"/>
</dbReference>
<evidence type="ECO:0000313" key="4">
    <source>
        <dbReference type="EMBL" id="RSH90253.1"/>
    </source>
</evidence>
<protein>
    <recommendedName>
        <fullName evidence="6">NmrA-like domain-containing protein</fullName>
    </recommendedName>
</protein>
<feature type="compositionally biased region" description="Basic and acidic residues" evidence="3">
    <location>
        <begin position="1"/>
        <end position="13"/>
    </location>
</feature>
<dbReference type="OrthoDB" id="5283654at2759"/>
<dbReference type="AlphaFoldDB" id="A0A427YGV1"/>
<feature type="compositionally biased region" description="Polar residues" evidence="3">
    <location>
        <begin position="17"/>
        <end position="31"/>
    </location>
</feature>
<dbReference type="PANTHER" id="PTHR47706:SF9">
    <property type="entry name" value="NMRA-LIKE DOMAIN-CONTAINING PROTEIN-RELATED"/>
    <property type="match status" value="1"/>
</dbReference>